<evidence type="ECO:0000313" key="3">
    <source>
        <dbReference type="Proteomes" id="UP000614200"/>
    </source>
</evidence>
<protein>
    <submittedName>
        <fullName evidence="2">Uncharacterized protein</fullName>
    </submittedName>
</protein>
<evidence type="ECO:0000256" key="1">
    <source>
        <dbReference type="SAM" id="Phobius"/>
    </source>
</evidence>
<feature type="transmembrane region" description="Helical" evidence="1">
    <location>
        <begin position="6"/>
        <end position="31"/>
    </location>
</feature>
<keyword evidence="1" id="KW-1133">Transmembrane helix</keyword>
<keyword evidence="1" id="KW-0472">Membrane</keyword>
<keyword evidence="1" id="KW-0812">Transmembrane</keyword>
<keyword evidence="3" id="KW-1185">Reference proteome</keyword>
<feature type="transmembrane region" description="Helical" evidence="1">
    <location>
        <begin position="71"/>
        <end position="93"/>
    </location>
</feature>
<gene>
    <name evidence="2" type="ORF">ISU02_00055</name>
</gene>
<sequence>MIYTKHILFDVLAGLLQLLPKIIALIVISRMSVNIGMERLRKISIYTITFTLIVSIISPIVLNIYDSYSRDIFIVIQRSTDFIFIVILGYFIYNVIKYRDGKKYNSND</sequence>
<evidence type="ECO:0000313" key="2">
    <source>
        <dbReference type="EMBL" id="MBF4691489.1"/>
    </source>
</evidence>
<dbReference type="Proteomes" id="UP000614200">
    <property type="component" value="Unassembled WGS sequence"/>
</dbReference>
<feature type="transmembrane region" description="Helical" evidence="1">
    <location>
        <begin position="43"/>
        <end position="65"/>
    </location>
</feature>
<dbReference type="EMBL" id="JADKNH010000001">
    <property type="protein sequence ID" value="MBF4691489.1"/>
    <property type="molecule type" value="Genomic_DNA"/>
</dbReference>
<reference evidence="2 3" key="1">
    <citation type="submission" date="2020-11" db="EMBL/GenBank/DDBJ databases">
        <title>Fusibacter basophilias sp. nov.</title>
        <authorList>
            <person name="Qiu D."/>
        </authorList>
    </citation>
    <scope>NUCLEOTIDE SEQUENCE [LARGE SCALE GENOMIC DNA]</scope>
    <source>
        <strain evidence="2 3">Q10-2</strain>
    </source>
</reference>
<name>A0ABR9ZPE2_9FIRM</name>
<organism evidence="2 3">
    <name type="scientific">Fusibacter ferrireducens</name>
    <dbReference type="NCBI Taxonomy" id="2785058"/>
    <lineage>
        <taxon>Bacteria</taxon>
        <taxon>Bacillati</taxon>
        <taxon>Bacillota</taxon>
        <taxon>Clostridia</taxon>
        <taxon>Eubacteriales</taxon>
        <taxon>Eubacteriales Family XII. Incertae Sedis</taxon>
        <taxon>Fusibacter</taxon>
    </lineage>
</organism>
<proteinExistence type="predicted"/>
<accession>A0ABR9ZPE2</accession>
<comment type="caution">
    <text evidence="2">The sequence shown here is derived from an EMBL/GenBank/DDBJ whole genome shotgun (WGS) entry which is preliminary data.</text>
</comment>
<dbReference type="RefSeq" id="WP_194699741.1">
    <property type="nucleotide sequence ID" value="NZ_JADKNH010000001.1"/>
</dbReference>